<dbReference type="Proteomes" id="UP000078542">
    <property type="component" value="Unassembled WGS sequence"/>
</dbReference>
<proteinExistence type="predicted"/>
<dbReference type="EMBL" id="KQ977220">
    <property type="protein sequence ID" value="KYN04830.1"/>
    <property type="molecule type" value="Genomic_DNA"/>
</dbReference>
<sequence length="213" mass="23372">MWAPTGRRGRRRQRAGRLRLPRERDEKLESVMGRGETYETDVNFERRAREVYPLLVVETSCPDGDSAGGGAGANAGGGRENGVEGVEGGGSRLETQVDINLEQTRHLPTIRKTFTSSVPGGALLRRSLHCETLRQRTVIYVCSREGWMAAYRGYEKRGYNYYRRQVAATVAAAAAAAATAAYGECEESASSNFPLSPSVPSRRITICTSRQIP</sequence>
<protein>
    <submittedName>
        <fullName evidence="2">Uncharacterized protein</fullName>
    </submittedName>
</protein>
<evidence type="ECO:0000313" key="2">
    <source>
        <dbReference type="EMBL" id="KYN04830.1"/>
    </source>
</evidence>
<evidence type="ECO:0000313" key="3">
    <source>
        <dbReference type="Proteomes" id="UP000078542"/>
    </source>
</evidence>
<accession>A0A195CW21</accession>
<feature type="compositionally biased region" description="Gly residues" evidence="1">
    <location>
        <begin position="66"/>
        <end position="89"/>
    </location>
</feature>
<evidence type="ECO:0000256" key="1">
    <source>
        <dbReference type="SAM" id="MobiDB-lite"/>
    </source>
</evidence>
<gene>
    <name evidence="2" type="ORF">ALC62_04214</name>
</gene>
<keyword evidence="3" id="KW-1185">Reference proteome</keyword>
<organism evidence="2 3">
    <name type="scientific">Cyphomyrmex costatus</name>
    <dbReference type="NCBI Taxonomy" id="456900"/>
    <lineage>
        <taxon>Eukaryota</taxon>
        <taxon>Metazoa</taxon>
        <taxon>Ecdysozoa</taxon>
        <taxon>Arthropoda</taxon>
        <taxon>Hexapoda</taxon>
        <taxon>Insecta</taxon>
        <taxon>Pterygota</taxon>
        <taxon>Neoptera</taxon>
        <taxon>Endopterygota</taxon>
        <taxon>Hymenoptera</taxon>
        <taxon>Apocrita</taxon>
        <taxon>Aculeata</taxon>
        <taxon>Formicoidea</taxon>
        <taxon>Formicidae</taxon>
        <taxon>Myrmicinae</taxon>
        <taxon>Cyphomyrmex</taxon>
    </lineage>
</organism>
<dbReference type="AlphaFoldDB" id="A0A195CW21"/>
<feature type="region of interest" description="Disordered" evidence="1">
    <location>
        <begin position="1"/>
        <end position="22"/>
    </location>
</feature>
<feature type="compositionally biased region" description="Basic residues" evidence="1">
    <location>
        <begin position="7"/>
        <end position="19"/>
    </location>
</feature>
<name>A0A195CW21_9HYME</name>
<feature type="region of interest" description="Disordered" evidence="1">
    <location>
        <begin position="63"/>
        <end position="89"/>
    </location>
</feature>
<reference evidence="2 3" key="1">
    <citation type="submission" date="2016-03" db="EMBL/GenBank/DDBJ databases">
        <title>Cyphomyrmex costatus WGS genome.</title>
        <authorList>
            <person name="Nygaard S."/>
            <person name="Hu H."/>
            <person name="Boomsma J."/>
            <person name="Zhang G."/>
        </authorList>
    </citation>
    <scope>NUCLEOTIDE SEQUENCE [LARGE SCALE GENOMIC DNA]</scope>
    <source>
        <strain evidence="2">MS0001</strain>
        <tissue evidence="2">Whole body</tissue>
    </source>
</reference>